<evidence type="ECO:0000313" key="4">
    <source>
        <dbReference type="EMBL" id="MFC4910949.1"/>
    </source>
</evidence>
<feature type="compositionally biased region" description="Acidic residues" evidence="2">
    <location>
        <begin position="68"/>
        <end position="80"/>
    </location>
</feature>
<keyword evidence="3" id="KW-0812">Transmembrane</keyword>
<reference evidence="5" key="1">
    <citation type="journal article" date="2019" name="Int. J. Syst. Evol. Microbiol.">
        <title>The Global Catalogue of Microorganisms (GCM) 10K type strain sequencing project: providing services to taxonomists for standard genome sequencing and annotation.</title>
        <authorList>
            <consortium name="The Broad Institute Genomics Platform"/>
            <consortium name="The Broad Institute Genome Sequencing Center for Infectious Disease"/>
            <person name="Wu L."/>
            <person name="Ma J."/>
        </authorList>
    </citation>
    <scope>NUCLEOTIDE SEQUENCE [LARGE SCALE GENOMIC DNA]</scope>
    <source>
        <strain evidence="5">KLKA75</strain>
    </source>
</reference>
<feature type="transmembrane region" description="Helical" evidence="3">
    <location>
        <begin position="113"/>
        <end position="134"/>
    </location>
</feature>
<gene>
    <name evidence="4" type="ORF">ACFPCY_26805</name>
</gene>
<keyword evidence="1" id="KW-0175">Coiled coil</keyword>
<evidence type="ECO:0000256" key="3">
    <source>
        <dbReference type="SAM" id="Phobius"/>
    </source>
</evidence>
<dbReference type="EMBL" id="JBHSIT010000008">
    <property type="protein sequence ID" value="MFC4910949.1"/>
    <property type="molecule type" value="Genomic_DNA"/>
</dbReference>
<feature type="region of interest" description="Disordered" evidence="2">
    <location>
        <begin position="43"/>
        <end position="99"/>
    </location>
</feature>
<comment type="caution">
    <text evidence="4">The sequence shown here is derived from an EMBL/GenBank/DDBJ whole genome shotgun (WGS) entry which is preliminary data.</text>
</comment>
<protein>
    <submittedName>
        <fullName evidence="4">Uncharacterized protein</fullName>
    </submittedName>
</protein>
<keyword evidence="3" id="KW-1133">Transmembrane helix</keyword>
<dbReference type="Proteomes" id="UP001595872">
    <property type="component" value="Unassembled WGS sequence"/>
</dbReference>
<organism evidence="4 5">
    <name type="scientific">Actinomadura gamaensis</name>
    <dbReference type="NCBI Taxonomy" id="1763541"/>
    <lineage>
        <taxon>Bacteria</taxon>
        <taxon>Bacillati</taxon>
        <taxon>Actinomycetota</taxon>
        <taxon>Actinomycetes</taxon>
        <taxon>Streptosporangiales</taxon>
        <taxon>Thermomonosporaceae</taxon>
        <taxon>Actinomadura</taxon>
    </lineage>
</organism>
<accession>A0ABV9U586</accession>
<feature type="coiled-coil region" evidence="1">
    <location>
        <begin position="156"/>
        <end position="188"/>
    </location>
</feature>
<evidence type="ECO:0000256" key="2">
    <source>
        <dbReference type="SAM" id="MobiDB-lite"/>
    </source>
</evidence>
<keyword evidence="3" id="KW-0472">Membrane</keyword>
<feature type="transmembrane region" description="Helical" evidence="3">
    <location>
        <begin position="6"/>
        <end position="23"/>
    </location>
</feature>
<evidence type="ECO:0000256" key="1">
    <source>
        <dbReference type="SAM" id="Coils"/>
    </source>
</evidence>
<dbReference type="RefSeq" id="WP_378259600.1">
    <property type="nucleotide sequence ID" value="NZ_JBHSIT010000008.1"/>
</dbReference>
<name>A0ABV9U586_9ACTN</name>
<sequence length="226" mass="24609">MSSAFLYLAIVAVWAVVLVPMWLRRDTEAPAFSRLLHKRPEEDGADLDLDHDEPAGTEQHQAEHEITAEDESLVEGEPSVEGEPPAEQTSPSVNRRPGRAAVIARRRRRTVGLTLLVLTAVAVSAAGVAPWWIIAPPVLLLAGHLTLLRVAVQMDQARAHEEAEAARAEALRAEAARAEAARVQAEAEPDAEQAVPEDSAEVLEFVGRPEDEVFDQFADDRRAVGE</sequence>
<proteinExistence type="predicted"/>
<evidence type="ECO:0000313" key="5">
    <source>
        <dbReference type="Proteomes" id="UP001595872"/>
    </source>
</evidence>
<keyword evidence="5" id="KW-1185">Reference proteome</keyword>